<dbReference type="Proteomes" id="UP000235661">
    <property type="component" value="Unassembled WGS sequence"/>
</dbReference>
<organism evidence="1 2">
    <name type="scientific">Hoylesella timonensis</name>
    <dbReference type="NCBI Taxonomy" id="386414"/>
    <lineage>
        <taxon>Bacteria</taxon>
        <taxon>Pseudomonadati</taxon>
        <taxon>Bacteroidota</taxon>
        <taxon>Bacteroidia</taxon>
        <taxon>Bacteroidales</taxon>
        <taxon>Prevotellaceae</taxon>
        <taxon>Hoylesella</taxon>
    </lineage>
</organism>
<dbReference type="Gene3D" id="2.40.10.270">
    <property type="entry name" value="Bacteriophage SPP1 head-tail adaptor protein"/>
    <property type="match status" value="1"/>
</dbReference>
<name>A0A2N6Q6X7_9BACT</name>
<proteinExistence type="predicted"/>
<gene>
    <name evidence="1" type="ORF">CJ232_04285</name>
</gene>
<protein>
    <recommendedName>
        <fullName evidence="3">Head-tail adaptor protein</fullName>
    </recommendedName>
</protein>
<comment type="caution">
    <text evidence="1">The sequence shown here is derived from an EMBL/GenBank/DDBJ whole genome shotgun (WGS) entry which is preliminary data.</text>
</comment>
<dbReference type="InterPro" id="IPR008767">
    <property type="entry name" value="Phage_SPP1_head-tail_adaptor"/>
</dbReference>
<evidence type="ECO:0000313" key="1">
    <source>
        <dbReference type="EMBL" id="PMC10723.1"/>
    </source>
</evidence>
<sequence>MRAGAMRERLQVLQPFQDVDNYGAEQTEYKLLNTIHAERVKYKGWRSEMVGEHFPDYNVEFNIRDAHQIKEHWRVQHVGGYLYDVLNIIPNVDRGMLTLVCGRVNE</sequence>
<dbReference type="Pfam" id="PF05521">
    <property type="entry name" value="Phage_HCP"/>
    <property type="match status" value="1"/>
</dbReference>
<dbReference type="InterPro" id="IPR038666">
    <property type="entry name" value="SSP1_head-tail_sf"/>
</dbReference>
<reference evidence="1 2" key="1">
    <citation type="submission" date="2017-09" db="EMBL/GenBank/DDBJ databases">
        <title>Bacterial strain isolated from the female urinary microbiota.</title>
        <authorList>
            <person name="Thomas-White K."/>
            <person name="Kumar N."/>
            <person name="Forster S."/>
            <person name="Putonti C."/>
            <person name="Lawley T."/>
            <person name="Wolfe A.J."/>
        </authorList>
    </citation>
    <scope>NUCLEOTIDE SEQUENCE [LARGE SCALE GENOMIC DNA]</scope>
    <source>
        <strain evidence="1 2">UMB0818</strain>
    </source>
</reference>
<evidence type="ECO:0000313" key="2">
    <source>
        <dbReference type="Proteomes" id="UP000235661"/>
    </source>
</evidence>
<dbReference type="EMBL" id="PNGI01000006">
    <property type="protein sequence ID" value="PMC10723.1"/>
    <property type="molecule type" value="Genomic_DNA"/>
</dbReference>
<accession>A0A2N6Q6X7</accession>
<evidence type="ECO:0008006" key="3">
    <source>
        <dbReference type="Google" id="ProtNLM"/>
    </source>
</evidence>
<dbReference type="AlphaFoldDB" id="A0A2N6Q6X7"/>